<evidence type="ECO:0000256" key="1">
    <source>
        <dbReference type="SAM" id="MobiDB-lite"/>
    </source>
</evidence>
<comment type="caution">
    <text evidence="3">The sequence shown here is derived from an EMBL/GenBank/DDBJ whole genome shotgun (WGS) entry which is preliminary data.</text>
</comment>
<dbReference type="PATRIC" id="fig|405446.3.peg.860"/>
<organism evidence="3 4">
    <name type="scientific">Stenotrophomonas terrae</name>
    <dbReference type="NCBI Taxonomy" id="405446"/>
    <lineage>
        <taxon>Bacteria</taxon>
        <taxon>Pseudomonadati</taxon>
        <taxon>Pseudomonadota</taxon>
        <taxon>Gammaproteobacteria</taxon>
        <taxon>Lysobacterales</taxon>
        <taxon>Lysobacteraceae</taxon>
        <taxon>Stenotrophomonas</taxon>
    </lineage>
</organism>
<dbReference type="OrthoDB" id="6035973at2"/>
<name>A0A0R0CUR2_9GAMM</name>
<reference evidence="3 4" key="1">
    <citation type="submission" date="2015-05" db="EMBL/GenBank/DDBJ databases">
        <title>Genome sequencing and analysis of members of genus Stenotrophomonas.</title>
        <authorList>
            <person name="Patil P.P."/>
            <person name="Midha S."/>
            <person name="Patil P.B."/>
        </authorList>
    </citation>
    <scope>NUCLEOTIDE SEQUENCE [LARGE SCALE GENOMIC DNA]</scope>
    <source>
        <strain evidence="3 4">DSM 18941</strain>
    </source>
</reference>
<proteinExistence type="predicted"/>
<dbReference type="NCBIfam" id="TIGR02532">
    <property type="entry name" value="IV_pilin_GFxxxE"/>
    <property type="match status" value="1"/>
</dbReference>
<dbReference type="AlphaFoldDB" id="A0A0R0CUR2"/>
<keyword evidence="2" id="KW-0472">Membrane</keyword>
<sequence length="360" mass="37271">MNRQQQQGWTLVELAVALVIAALITAAIVPLIPLGTRIAAGDVAGRELDDAQQAIIGYARAQGRLPSADSDGDGKQDAGRTTGWLPNKTLDLPPRIKLRYEVRPSLQESTHSYTPQLPGAFAAQLSSTPGGLDLCMKLLAPPEASLTLPGMPAAFALLHPDGIGNEARDIATTPPGGIDRLSGARLAALGNGELAGRLACMDRVARVQGAALNAQTAYSADQIAEFNAAFRDFDVDVAELVLAQANTGLAFAGLGLAQALIDQALAVILTYAGWPPDGTAIAIGVDITVMVAEHSNALGSIGYAIYQLNLASKDVESGKEGLETAQNVAALAVLQQARANNLYKAAGQAAVNLNDGGIKQ</sequence>
<feature type="region of interest" description="Disordered" evidence="1">
    <location>
        <begin position="65"/>
        <end position="86"/>
    </location>
</feature>
<evidence type="ECO:0000313" key="4">
    <source>
        <dbReference type="Proteomes" id="UP000051863"/>
    </source>
</evidence>
<keyword evidence="2" id="KW-0812">Transmembrane</keyword>
<feature type="transmembrane region" description="Helical" evidence="2">
    <location>
        <begin position="12"/>
        <end position="32"/>
    </location>
</feature>
<dbReference type="InterPro" id="IPR012902">
    <property type="entry name" value="N_methyl_site"/>
</dbReference>
<protein>
    <recommendedName>
        <fullName evidence="5">Prepilin-type N-terminal cleavage/methylation domain-containing protein</fullName>
    </recommendedName>
</protein>
<evidence type="ECO:0000313" key="3">
    <source>
        <dbReference type="EMBL" id="KRG68664.1"/>
    </source>
</evidence>
<gene>
    <name evidence="3" type="ORF">ABB27_07085</name>
</gene>
<keyword evidence="4" id="KW-1185">Reference proteome</keyword>
<evidence type="ECO:0000256" key="2">
    <source>
        <dbReference type="SAM" id="Phobius"/>
    </source>
</evidence>
<dbReference type="RefSeq" id="WP_057627762.1">
    <property type="nucleotide sequence ID" value="NZ_LDJJ01000020.1"/>
</dbReference>
<dbReference type="EMBL" id="LDJJ01000020">
    <property type="protein sequence ID" value="KRG68664.1"/>
    <property type="molecule type" value="Genomic_DNA"/>
</dbReference>
<dbReference type="Proteomes" id="UP000051863">
    <property type="component" value="Unassembled WGS sequence"/>
</dbReference>
<accession>A0A0R0CUR2</accession>
<evidence type="ECO:0008006" key="5">
    <source>
        <dbReference type="Google" id="ProtNLM"/>
    </source>
</evidence>
<keyword evidence="2" id="KW-1133">Transmembrane helix</keyword>